<protein>
    <recommendedName>
        <fullName evidence="12">Ras protein</fullName>
    </recommendedName>
</protein>
<dbReference type="OMA" id="RAVDIWG"/>
<dbReference type="Gene3D" id="3.40.50.300">
    <property type="entry name" value="P-loop containing nucleotide triphosphate hydrolases"/>
    <property type="match status" value="1"/>
</dbReference>
<dbReference type="GO" id="GO:0003924">
    <property type="term" value="F:GTPase activity"/>
    <property type="evidence" value="ECO:0007669"/>
    <property type="project" value="InterPro"/>
</dbReference>
<dbReference type="PROSITE" id="PS51419">
    <property type="entry name" value="RAB"/>
    <property type="match status" value="1"/>
</dbReference>
<dbReference type="PROSITE" id="PS51420">
    <property type="entry name" value="RHO"/>
    <property type="match status" value="1"/>
</dbReference>
<keyword evidence="4" id="KW-0488">Methylation</keyword>
<evidence type="ECO:0008006" key="12">
    <source>
        <dbReference type="Google" id="ProtNLM"/>
    </source>
</evidence>
<dbReference type="AlphaFoldDB" id="S7PZG8"/>
<gene>
    <name evidence="10" type="ORF">GLOTRDRAFT_46657</name>
</gene>
<dbReference type="GO" id="GO:0005886">
    <property type="term" value="C:plasma membrane"/>
    <property type="evidence" value="ECO:0007669"/>
    <property type="project" value="UniProtKB-SubCell"/>
</dbReference>
<dbReference type="InterPro" id="IPR001806">
    <property type="entry name" value="Small_GTPase"/>
</dbReference>
<dbReference type="PANTHER" id="PTHR24070">
    <property type="entry name" value="RAS, DI-RAS, AND RHEB FAMILY MEMBERS OF SMALL GTPASE SUPERFAMILY"/>
    <property type="match status" value="1"/>
</dbReference>
<proteinExistence type="inferred from homology"/>
<evidence type="ECO:0000256" key="9">
    <source>
        <dbReference type="ARBA" id="ARBA00023289"/>
    </source>
</evidence>
<dbReference type="KEGG" id="gtr:GLOTRDRAFT_46657"/>
<evidence type="ECO:0000313" key="10">
    <source>
        <dbReference type="EMBL" id="EPQ52697.1"/>
    </source>
</evidence>
<keyword evidence="9" id="KW-0636">Prenylation</keyword>
<comment type="subcellular location">
    <subcellularLocation>
        <location evidence="1">Cell membrane</location>
        <topology evidence="1">Lipid-anchor</topology>
        <orientation evidence="1">Cytoplasmic side</orientation>
    </subcellularLocation>
</comment>
<evidence type="ECO:0000256" key="8">
    <source>
        <dbReference type="ARBA" id="ARBA00023288"/>
    </source>
</evidence>
<dbReference type="GeneID" id="19306455"/>
<dbReference type="STRING" id="670483.S7PZG8"/>
<dbReference type="SMART" id="SM00173">
    <property type="entry name" value="RAS"/>
    <property type="match status" value="1"/>
</dbReference>
<evidence type="ECO:0000256" key="6">
    <source>
        <dbReference type="ARBA" id="ARBA00023134"/>
    </source>
</evidence>
<dbReference type="EMBL" id="KB469307">
    <property type="protein sequence ID" value="EPQ52697.1"/>
    <property type="molecule type" value="Genomic_DNA"/>
</dbReference>
<dbReference type="FunFam" id="3.40.50.300:FF:000080">
    <property type="entry name" value="Ras-like GTPase Ras1"/>
    <property type="match status" value="1"/>
</dbReference>
<evidence type="ECO:0000256" key="5">
    <source>
        <dbReference type="ARBA" id="ARBA00022741"/>
    </source>
</evidence>
<keyword evidence="11" id="KW-1185">Reference proteome</keyword>
<dbReference type="SMART" id="SM00174">
    <property type="entry name" value="RHO"/>
    <property type="match status" value="1"/>
</dbReference>
<sequence length="197" mass="22662">MAANPWETTPNLREYKLCLLGDGGVGKSALTVRYIQSHFVEEYDPTIEDWYRKQTVIDDEIALLDILDTAGQEEYKAMRDQYMRTSEGFLLVYSITSRQSFEEIPRLYEELLRVKGVISCPAIMVANKCDLDRARQVSMREGGARAKELGCLFVETSAKNNMRVDDAFHDLVREIRKRNLVRNPMYSVTEFHAHSGL</sequence>
<evidence type="ECO:0000256" key="4">
    <source>
        <dbReference type="ARBA" id="ARBA00022481"/>
    </source>
</evidence>
<accession>S7PZG8</accession>
<reference evidence="10 11" key="1">
    <citation type="journal article" date="2012" name="Science">
        <title>The Paleozoic origin of enzymatic lignin decomposition reconstructed from 31 fungal genomes.</title>
        <authorList>
            <person name="Floudas D."/>
            <person name="Binder M."/>
            <person name="Riley R."/>
            <person name="Barry K."/>
            <person name="Blanchette R.A."/>
            <person name="Henrissat B."/>
            <person name="Martinez A.T."/>
            <person name="Otillar R."/>
            <person name="Spatafora J.W."/>
            <person name="Yadav J.S."/>
            <person name="Aerts A."/>
            <person name="Benoit I."/>
            <person name="Boyd A."/>
            <person name="Carlson A."/>
            <person name="Copeland A."/>
            <person name="Coutinho P.M."/>
            <person name="de Vries R.P."/>
            <person name="Ferreira P."/>
            <person name="Findley K."/>
            <person name="Foster B."/>
            <person name="Gaskell J."/>
            <person name="Glotzer D."/>
            <person name="Gorecki P."/>
            <person name="Heitman J."/>
            <person name="Hesse C."/>
            <person name="Hori C."/>
            <person name="Igarashi K."/>
            <person name="Jurgens J.A."/>
            <person name="Kallen N."/>
            <person name="Kersten P."/>
            <person name="Kohler A."/>
            <person name="Kuees U."/>
            <person name="Kumar T.K.A."/>
            <person name="Kuo A."/>
            <person name="LaButti K."/>
            <person name="Larrondo L.F."/>
            <person name="Lindquist E."/>
            <person name="Ling A."/>
            <person name="Lombard V."/>
            <person name="Lucas S."/>
            <person name="Lundell T."/>
            <person name="Martin R."/>
            <person name="McLaughlin D.J."/>
            <person name="Morgenstern I."/>
            <person name="Morin E."/>
            <person name="Murat C."/>
            <person name="Nagy L.G."/>
            <person name="Nolan M."/>
            <person name="Ohm R.A."/>
            <person name="Patyshakuliyeva A."/>
            <person name="Rokas A."/>
            <person name="Ruiz-Duenas F.J."/>
            <person name="Sabat G."/>
            <person name="Salamov A."/>
            <person name="Samejima M."/>
            <person name="Schmutz J."/>
            <person name="Slot J.C."/>
            <person name="St John F."/>
            <person name="Stenlid J."/>
            <person name="Sun H."/>
            <person name="Sun S."/>
            <person name="Syed K."/>
            <person name="Tsang A."/>
            <person name="Wiebenga A."/>
            <person name="Young D."/>
            <person name="Pisabarro A."/>
            <person name="Eastwood D.C."/>
            <person name="Martin F."/>
            <person name="Cullen D."/>
            <person name="Grigoriev I.V."/>
            <person name="Hibbett D.S."/>
        </authorList>
    </citation>
    <scope>NUCLEOTIDE SEQUENCE [LARGE SCALE GENOMIC DNA]</scope>
    <source>
        <strain evidence="10 11">ATCC 11539</strain>
    </source>
</reference>
<keyword evidence="8" id="KW-0449">Lipoprotein</keyword>
<dbReference type="Pfam" id="PF00071">
    <property type="entry name" value="Ras"/>
    <property type="match status" value="1"/>
</dbReference>
<dbReference type="RefSeq" id="XP_007868694.1">
    <property type="nucleotide sequence ID" value="XM_007870503.1"/>
</dbReference>
<keyword evidence="3" id="KW-1003">Cell membrane</keyword>
<comment type="similarity">
    <text evidence="2">Belongs to the small GTPase superfamily. Ras family.</text>
</comment>
<dbReference type="NCBIfam" id="TIGR00231">
    <property type="entry name" value="small_GTP"/>
    <property type="match status" value="1"/>
</dbReference>
<dbReference type="SMART" id="SM00175">
    <property type="entry name" value="RAB"/>
    <property type="match status" value="1"/>
</dbReference>
<keyword evidence="6" id="KW-0342">GTP-binding</keyword>
<dbReference type="InterPro" id="IPR020849">
    <property type="entry name" value="Small_GTPase_Ras-type"/>
</dbReference>
<dbReference type="InterPro" id="IPR005225">
    <property type="entry name" value="Small_GTP-bd"/>
</dbReference>
<dbReference type="InterPro" id="IPR027417">
    <property type="entry name" value="P-loop_NTPase"/>
</dbReference>
<name>S7PZG8_GLOTA</name>
<organism evidence="10 11">
    <name type="scientific">Gloeophyllum trabeum (strain ATCC 11539 / FP-39264 / Madison 617)</name>
    <name type="common">Brown rot fungus</name>
    <dbReference type="NCBI Taxonomy" id="670483"/>
    <lineage>
        <taxon>Eukaryota</taxon>
        <taxon>Fungi</taxon>
        <taxon>Dikarya</taxon>
        <taxon>Basidiomycota</taxon>
        <taxon>Agaricomycotina</taxon>
        <taxon>Agaricomycetes</taxon>
        <taxon>Gloeophyllales</taxon>
        <taxon>Gloeophyllaceae</taxon>
        <taxon>Gloeophyllum</taxon>
    </lineage>
</organism>
<keyword evidence="5" id="KW-0547">Nucleotide-binding</keyword>
<dbReference type="Proteomes" id="UP000030669">
    <property type="component" value="Unassembled WGS sequence"/>
</dbReference>
<dbReference type="OrthoDB" id="5976022at2759"/>
<dbReference type="PROSITE" id="PS51421">
    <property type="entry name" value="RAS"/>
    <property type="match status" value="1"/>
</dbReference>
<evidence type="ECO:0000256" key="7">
    <source>
        <dbReference type="ARBA" id="ARBA00023136"/>
    </source>
</evidence>
<evidence type="ECO:0000256" key="1">
    <source>
        <dbReference type="ARBA" id="ARBA00004342"/>
    </source>
</evidence>
<dbReference type="HOGENOM" id="CLU_041217_9_8_1"/>
<dbReference type="PRINTS" id="PR00449">
    <property type="entry name" value="RASTRNSFRMNG"/>
</dbReference>
<dbReference type="SUPFAM" id="SSF52540">
    <property type="entry name" value="P-loop containing nucleoside triphosphate hydrolases"/>
    <property type="match status" value="1"/>
</dbReference>
<evidence type="ECO:0000256" key="2">
    <source>
        <dbReference type="ARBA" id="ARBA00008344"/>
    </source>
</evidence>
<keyword evidence="7" id="KW-0472">Membrane</keyword>
<dbReference type="GO" id="GO:0007165">
    <property type="term" value="P:signal transduction"/>
    <property type="evidence" value="ECO:0007669"/>
    <property type="project" value="InterPro"/>
</dbReference>
<dbReference type="GO" id="GO:0005525">
    <property type="term" value="F:GTP binding"/>
    <property type="evidence" value="ECO:0007669"/>
    <property type="project" value="UniProtKB-KW"/>
</dbReference>
<dbReference type="eggNOG" id="KOG0395">
    <property type="taxonomic scope" value="Eukaryota"/>
</dbReference>
<evidence type="ECO:0000256" key="3">
    <source>
        <dbReference type="ARBA" id="ARBA00022475"/>
    </source>
</evidence>
<evidence type="ECO:0000313" key="11">
    <source>
        <dbReference type="Proteomes" id="UP000030669"/>
    </source>
</evidence>